<evidence type="ECO:0000313" key="2">
    <source>
        <dbReference type="Proteomes" id="UP001148838"/>
    </source>
</evidence>
<name>A0ABQ8T0I4_PERAM</name>
<dbReference type="Proteomes" id="UP001148838">
    <property type="component" value="Unassembled WGS sequence"/>
</dbReference>
<evidence type="ECO:0000313" key="1">
    <source>
        <dbReference type="EMBL" id="KAJ4439536.1"/>
    </source>
</evidence>
<protein>
    <submittedName>
        <fullName evidence="1">Uncharacterized protein</fullName>
    </submittedName>
</protein>
<reference evidence="1 2" key="1">
    <citation type="journal article" date="2022" name="Allergy">
        <title>Genome assembly and annotation of Periplaneta americana reveal a comprehensive cockroach allergen profile.</title>
        <authorList>
            <person name="Wang L."/>
            <person name="Xiong Q."/>
            <person name="Saelim N."/>
            <person name="Wang L."/>
            <person name="Nong W."/>
            <person name="Wan A.T."/>
            <person name="Shi M."/>
            <person name="Liu X."/>
            <person name="Cao Q."/>
            <person name="Hui J.H.L."/>
            <person name="Sookrung N."/>
            <person name="Leung T.F."/>
            <person name="Tungtrongchitr A."/>
            <person name="Tsui S.K.W."/>
        </authorList>
    </citation>
    <scope>NUCLEOTIDE SEQUENCE [LARGE SCALE GENOMIC DNA]</scope>
    <source>
        <strain evidence="1">PWHHKU_190912</strain>
    </source>
</reference>
<sequence length="108" mass="12632">MTTYNLTPTPASTKFFDERRQKAAEIDPAFFRTPAMNKEEWKAANFELRHHYTRGAIHGFHYRICTRKGFHQVISDCACVICGLHCPLYHLFECSLRTLPLSYYAKDE</sequence>
<organism evidence="1 2">
    <name type="scientific">Periplaneta americana</name>
    <name type="common">American cockroach</name>
    <name type="synonym">Blatta americana</name>
    <dbReference type="NCBI Taxonomy" id="6978"/>
    <lineage>
        <taxon>Eukaryota</taxon>
        <taxon>Metazoa</taxon>
        <taxon>Ecdysozoa</taxon>
        <taxon>Arthropoda</taxon>
        <taxon>Hexapoda</taxon>
        <taxon>Insecta</taxon>
        <taxon>Pterygota</taxon>
        <taxon>Neoptera</taxon>
        <taxon>Polyneoptera</taxon>
        <taxon>Dictyoptera</taxon>
        <taxon>Blattodea</taxon>
        <taxon>Blattoidea</taxon>
        <taxon>Blattidae</taxon>
        <taxon>Blattinae</taxon>
        <taxon>Periplaneta</taxon>
    </lineage>
</organism>
<keyword evidence="2" id="KW-1185">Reference proteome</keyword>
<dbReference type="EMBL" id="JAJSOF020000017">
    <property type="protein sequence ID" value="KAJ4439536.1"/>
    <property type="molecule type" value="Genomic_DNA"/>
</dbReference>
<proteinExistence type="predicted"/>
<comment type="caution">
    <text evidence="1">The sequence shown here is derived from an EMBL/GenBank/DDBJ whole genome shotgun (WGS) entry which is preliminary data.</text>
</comment>
<gene>
    <name evidence="1" type="ORF">ANN_07660</name>
</gene>
<accession>A0ABQ8T0I4</accession>